<proteinExistence type="predicted"/>
<name>W5Y1D7_9CORY</name>
<dbReference type="AlphaFoldDB" id="W5Y1D7"/>
<dbReference type="InterPro" id="IPR002035">
    <property type="entry name" value="VWF_A"/>
</dbReference>
<evidence type="ECO:0000313" key="4">
    <source>
        <dbReference type="Proteomes" id="UP000019222"/>
    </source>
</evidence>
<keyword evidence="1" id="KW-0812">Transmembrane</keyword>
<reference evidence="3 4" key="1">
    <citation type="submission" date="2013-02" db="EMBL/GenBank/DDBJ databases">
        <title>The complete genome sequence of Corynebacterium vitaeruminis DSM 20294.</title>
        <authorList>
            <person name="Ruckert C."/>
            <person name="Albersmeier A."/>
            <person name="Kalinowski J."/>
        </authorList>
    </citation>
    <scope>NUCLEOTIDE SEQUENCE [LARGE SCALE GENOMIC DNA]</scope>
    <source>
        <strain evidence="4">ATCC 10234</strain>
    </source>
</reference>
<keyword evidence="1" id="KW-1133">Transmembrane helix</keyword>
<organism evidence="3 4">
    <name type="scientific">Corynebacterium vitaeruminis DSM 20294</name>
    <dbReference type="NCBI Taxonomy" id="1224164"/>
    <lineage>
        <taxon>Bacteria</taxon>
        <taxon>Bacillati</taxon>
        <taxon>Actinomycetota</taxon>
        <taxon>Actinomycetes</taxon>
        <taxon>Mycobacteriales</taxon>
        <taxon>Corynebacteriaceae</taxon>
        <taxon>Corynebacterium</taxon>
    </lineage>
</organism>
<dbReference type="Proteomes" id="UP000019222">
    <property type="component" value="Chromosome"/>
</dbReference>
<evidence type="ECO:0000313" key="3">
    <source>
        <dbReference type="EMBL" id="AHI22754.1"/>
    </source>
</evidence>
<feature type="domain" description="VWFA" evidence="2">
    <location>
        <begin position="294"/>
        <end position="475"/>
    </location>
</feature>
<dbReference type="InterPro" id="IPR036465">
    <property type="entry name" value="vWFA_dom_sf"/>
</dbReference>
<evidence type="ECO:0000259" key="2">
    <source>
        <dbReference type="PROSITE" id="PS50234"/>
    </source>
</evidence>
<dbReference type="PATRIC" id="fig|1224164.3.peg.1370"/>
<feature type="transmembrane region" description="Helical" evidence="1">
    <location>
        <begin position="12"/>
        <end position="36"/>
    </location>
</feature>
<dbReference type="SMART" id="SM00327">
    <property type="entry name" value="VWA"/>
    <property type="match status" value="1"/>
</dbReference>
<dbReference type="EMBL" id="CP004353">
    <property type="protein sequence ID" value="AHI22754.1"/>
    <property type="molecule type" value="Genomic_DNA"/>
</dbReference>
<dbReference type="SUPFAM" id="SSF53300">
    <property type="entry name" value="vWA-like"/>
    <property type="match status" value="1"/>
</dbReference>
<dbReference type="Pfam" id="PF00092">
    <property type="entry name" value="VWA"/>
    <property type="match status" value="1"/>
</dbReference>
<dbReference type="PROSITE" id="PS50234">
    <property type="entry name" value="VWFA"/>
    <property type="match status" value="1"/>
</dbReference>
<accession>W5Y1D7</accession>
<keyword evidence="4" id="KW-1185">Reference proteome</keyword>
<sequence length="475" mass="48615">MARHSTGARNNRVAGSFIVMVLAIVVVAALFAWWLMSRHAASTNNAQDTSCTAGELTLPVAGDTPQLIQQLVDKYNESKSVLGGKCVTATASGSLDSAGVYLSGSSDKETVDTLQVANRTPSTADWPVVGSEAVGVATKSGYTWDSDAAITYASKGNAMVSAFVATAKGADATSVATTVTASAYAKVSDVVAEGKDNIAVAENQLPEGYTFVKAQKDGSDVLIPLRAVALSGNDQVSEEVADAASDFAARSASSDSNALTSSVSVAAFEALAQVTANTSASSTETAAPKANVEDTLFLLDTSNVMGAELDDHSWYAAAASDIHDAALKIGDAGKQVYLWNYSSPISERVNQGWRTNVGFNDTSNGRNAAEDVLHFGTGGVPQSRSAVSAALKAAANNGEPLRVVLIVSGTEDSYDLQAAIDAARSAGNITLDVIAVGQNDLDESLSIAATELGGTVTHATDSAQLTTAIANASGV</sequence>
<dbReference type="eggNOG" id="COG2304">
    <property type="taxonomic scope" value="Bacteria"/>
</dbReference>
<gene>
    <name evidence="3" type="ORF">B843_06845</name>
</gene>
<dbReference type="HOGENOM" id="CLU_554038_0_0_11"/>
<keyword evidence="1" id="KW-0472">Membrane</keyword>
<dbReference type="KEGG" id="cvt:B843_06845"/>
<dbReference type="STRING" id="1224164.B843_06845"/>
<dbReference type="RefSeq" id="WP_025252778.1">
    <property type="nucleotide sequence ID" value="NZ_CP004353.1"/>
</dbReference>
<protein>
    <recommendedName>
        <fullName evidence="2">VWFA domain-containing protein</fullName>
    </recommendedName>
</protein>
<evidence type="ECO:0000256" key="1">
    <source>
        <dbReference type="SAM" id="Phobius"/>
    </source>
</evidence>
<dbReference type="Gene3D" id="3.40.50.410">
    <property type="entry name" value="von Willebrand factor, type A domain"/>
    <property type="match status" value="1"/>
</dbReference>